<reference evidence="3" key="1">
    <citation type="journal article" date="2019" name="Int. J. Syst. Evol. Microbiol.">
        <title>The Global Catalogue of Microorganisms (GCM) 10K type strain sequencing project: providing services to taxonomists for standard genome sequencing and annotation.</title>
        <authorList>
            <consortium name="The Broad Institute Genomics Platform"/>
            <consortium name="The Broad Institute Genome Sequencing Center for Infectious Disease"/>
            <person name="Wu L."/>
            <person name="Ma J."/>
        </authorList>
    </citation>
    <scope>NUCLEOTIDE SEQUENCE [LARGE SCALE GENOMIC DNA]</scope>
    <source>
        <strain evidence="3">CGMCC 1.8957</strain>
    </source>
</reference>
<keyword evidence="3" id="KW-1185">Reference proteome</keyword>
<comment type="caution">
    <text evidence="2">The sequence shown here is derived from an EMBL/GenBank/DDBJ whole genome shotgun (WGS) entry which is preliminary data.</text>
</comment>
<dbReference type="Proteomes" id="UP000652430">
    <property type="component" value="Unassembled WGS sequence"/>
</dbReference>
<feature type="compositionally biased region" description="Basic and acidic residues" evidence="1">
    <location>
        <begin position="53"/>
        <end position="64"/>
    </location>
</feature>
<evidence type="ECO:0000313" key="3">
    <source>
        <dbReference type="Proteomes" id="UP000652430"/>
    </source>
</evidence>
<evidence type="ECO:0000313" key="2">
    <source>
        <dbReference type="EMBL" id="GHH14325.1"/>
    </source>
</evidence>
<proteinExistence type="predicted"/>
<dbReference type="EMBL" id="BNAQ01000002">
    <property type="protein sequence ID" value="GHH14325.1"/>
    <property type="molecule type" value="Genomic_DNA"/>
</dbReference>
<feature type="compositionally biased region" description="Pro residues" evidence="1">
    <location>
        <begin position="23"/>
        <end position="35"/>
    </location>
</feature>
<feature type="region of interest" description="Disordered" evidence="1">
    <location>
        <begin position="1"/>
        <end position="82"/>
    </location>
</feature>
<gene>
    <name evidence="2" type="ORF">GCM10008023_15910</name>
</gene>
<protein>
    <recommendedName>
        <fullName evidence="4">Terminase small subunit</fullName>
    </recommendedName>
</protein>
<dbReference type="RefSeq" id="WP_189675808.1">
    <property type="nucleotide sequence ID" value="NZ_BNAQ01000002.1"/>
</dbReference>
<name>A0ABQ3LG02_9SPHN</name>
<evidence type="ECO:0008006" key="4">
    <source>
        <dbReference type="Google" id="ProtNLM"/>
    </source>
</evidence>
<evidence type="ECO:0000256" key="1">
    <source>
        <dbReference type="SAM" id="MobiDB-lite"/>
    </source>
</evidence>
<organism evidence="2 3">
    <name type="scientific">Sphingomonas glacialis</name>
    <dbReference type="NCBI Taxonomy" id="658225"/>
    <lineage>
        <taxon>Bacteria</taxon>
        <taxon>Pseudomonadati</taxon>
        <taxon>Pseudomonadota</taxon>
        <taxon>Alphaproteobacteria</taxon>
        <taxon>Sphingomonadales</taxon>
        <taxon>Sphingomonadaceae</taxon>
        <taxon>Sphingomonas</taxon>
    </lineage>
</organism>
<sequence>MPSDSTQPPSDAAPVRESAADHPAPPQTPDAPPQPRTRHDPHAAIRARIRKLQRAEAARAREATPHPARAPEAAPKRRRRANGMVWRDVSATGWTTDKQRAFLEHLATHGCVSHAAAYVGLSKQSAYALRHRGGRTMFALAWEVAVRSARKALLDEALERAFAGRSLPVWYRGEHVGERIVHNDRLLMQLLAHTFEPIDSAYDAASLAQAWPTLLAQVDAELPFDMKMLRTRDADHDENGNDDER</sequence>
<accession>A0ABQ3LG02</accession>